<protein>
    <submittedName>
        <fullName evidence="1">Uncharacterized protein</fullName>
    </submittedName>
</protein>
<dbReference type="EMBL" id="ACEB01000006">
    <property type="protein sequence ID" value="EEG27776.1"/>
    <property type="molecule type" value="Genomic_DNA"/>
</dbReference>
<accession>C0E0X9</accession>
<reference evidence="1" key="1">
    <citation type="submission" date="2009-01" db="EMBL/GenBank/DDBJ databases">
        <authorList>
            <person name="Fulton L."/>
            <person name="Clifton S."/>
            <person name="Chinwalla A.T."/>
            <person name="Mitreva M."/>
            <person name="Sodergren E."/>
            <person name="Weinstock G."/>
            <person name="Clifton S."/>
            <person name="Dooling D.J."/>
            <person name="Fulton B."/>
            <person name="Minx P."/>
            <person name="Pepin K.H."/>
            <person name="Johnson M."/>
            <person name="Bhonagiri V."/>
            <person name="Nash W.E."/>
            <person name="Mardis E.R."/>
            <person name="Wilson R.K."/>
        </authorList>
    </citation>
    <scope>NUCLEOTIDE SEQUENCE [LARGE SCALE GENOMIC DNA]</scope>
    <source>
        <strain evidence="1">ATCC 33806</strain>
    </source>
</reference>
<sequence>MKELAWVDRAKVIDLFALSPAALLPPESRLQAVRLVQSKVAEATTASVLRSLVLNIQVEPFRNKNNLRLLK</sequence>
<proteinExistence type="predicted"/>
<evidence type="ECO:0000313" key="1">
    <source>
        <dbReference type="EMBL" id="EEG27776.1"/>
    </source>
</evidence>
<dbReference type="Proteomes" id="UP000006247">
    <property type="component" value="Unassembled WGS sequence"/>
</dbReference>
<gene>
    <name evidence="1" type="ORF">CORMATOL_00628</name>
</gene>
<comment type="caution">
    <text evidence="1">The sequence shown here is derived from an EMBL/GenBank/DDBJ whole genome shotgun (WGS) entry which is preliminary data.</text>
</comment>
<name>C0E0X9_9CORY</name>
<organism evidence="1">
    <name type="scientific">Corynebacterium matruchotii ATCC 33806</name>
    <dbReference type="NCBI Taxonomy" id="566549"/>
    <lineage>
        <taxon>Bacteria</taxon>
        <taxon>Bacillati</taxon>
        <taxon>Actinomycetota</taxon>
        <taxon>Actinomycetes</taxon>
        <taxon>Mycobacteriales</taxon>
        <taxon>Corynebacteriaceae</taxon>
        <taxon>Corynebacterium</taxon>
    </lineage>
</organism>
<dbReference type="HOGENOM" id="CLU_2733185_0_0_11"/>
<dbReference type="AlphaFoldDB" id="C0E0X9"/>